<proteinExistence type="predicted"/>
<feature type="signal peptide" evidence="1">
    <location>
        <begin position="1"/>
        <end position="25"/>
    </location>
</feature>
<evidence type="ECO:0000313" key="3">
    <source>
        <dbReference type="Proteomes" id="UP001201812"/>
    </source>
</evidence>
<protein>
    <submittedName>
        <fullName evidence="2">Uncharacterized protein</fullName>
    </submittedName>
</protein>
<gene>
    <name evidence="2" type="ORF">DdX_15563</name>
</gene>
<keyword evidence="1" id="KW-0732">Signal</keyword>
<feature type="chain" id="PRO_5041930432" evidence="1">
    <location>
        <begin position="26"/>
        <end position="124"/>
    </location>
</feature>
<dbReference type="AlphaFoldDB" id="A0AAD4MQM6"/>
<dbReference type="EMBL" id="JAKKPZ010000101">
    <property type="protein sequence ID" value="KAI1702296.1"/>
    <property type="molecule type" value="Genomic_DNA"/>
</dbReference>
<sequence length="124" mass="12637">MRTTFAIFFCFIAIFVLFLDSRTGAAIVRTREKREPPLFIDWTAPRTGPTPYGVPGYRPGYAGGPDIGPGYGAPGYGTPGYGAPGYGVPGHCSGGGFGGGPIGAYGPFGVGLAGLTQGLLFGGK</sequence>
<dbReference type="Proteomes" id="UP001201812">
    <property type="component" value="Unassembled WGS sequence"/>
</dbReference>
<name>A0AAD4MQM6_9BILA</name>
<evidence type="ECO:0000313" key="2">
    <source>
        <dbReference type="EMBL" id="KAI1702296.1"/>
    </source>
</evidence>
<organism evidence="2 3">
    <name type="scientific">Ditylenchus destructor</name>
    <dbReference type="NCBI Taxonomy" id="166010"/>
    <lineage>
        <taxon>Eukaryota</taxon>
        <taxon>Metazoa</taxon>
        <taxon>Ecdysozoa</taxon>
        <taxon>Nematoda</taxon>
        <taxon>Chromadorea</taxon>
        <taxon>Rhabditida</taxon>
        <taxon>Tylenchina</taxon>
        <taxon>Tylenchomorpha</taxon>
        <taxon>Sphaerularioidea</taxon>
        <taxon>Anguinidae</taxon>
        <taxon>Anguininae</taxon>
        <taxon>Ditylenchus</taxon>
    </lineage>
</organism>
<reference evidence="2" key="1">
    <citation type="submission" date="2022-01" db="EMBL/GenBank/DDBJ databases">
        <title>Genome Sequence Resource for Two Populations of Ditylenchus destructor, the Migratory Endoparasitic Phytonematode.</title>
        <authorList>
            <person name="Zhang H."/>
            <person name="Lin R."/>
            <person name="Xie B."/>
        </authorList>
    </citation>
    <scope>NUCLEOTIDE SEQUENCE</scope>
    <source>
        <strain evidence="2">BazhouSP</strain>
    </source>
</reference>
<keyword evidence="3" id="KW-1185">Reference proteome</keyword>
<comment type="caution">
    <text evidence="2">The sequence shown here is derived from an EMBL/GenBank/DDBJ whole genome shotgun (WGS) entry which is preliminary data.</text>
</comment>
<accession>A0AAD4MQM6</accession>
<evidence type="ECO:0000256" key="1">
    <source>
        <dbReference type="SAM" id="SignalP"/>
    </source>
</evidence>